<reference evidence="2" key="1">
    <citation type="journal article" date="2006" name="Plant Cell">
        <title>Independent ancient polyploidy events in the sister families Brassicaceae and Cleomaceae.</title>
        <authorList>
            <person name="Schranz M.E."/>
            <person name="Mitchell-Olds T."/>
        </authorList>
    </citation>
    <scope>NUCLEOTIDE SEQUENCE</scope>
</reference>
<evidence type="ECO:0000313" key="2">
    <source>
        <dbReference type="EMBL" id="ABD96962.1"/>
    </source>
</evidence>
<protein>
    <submittedName>
        <fullName evidence="2">Uncharacterized protein</fullName>
    </submittedName>
</protein>
<proteinExistence type="predicted"/>
<dbReference type="AlphaFoldDB" id="Q1KUM4"/>
<accession>Q1KUM4</accession>
<sequence>MEDECMITWRYKKECQHSWVSTVAGGNPSSDLIVKDCNSSNGADLLPLSIPGKKNLAQEYLPDEHLTVTTPTLKNERERHSGITSSAPRELGAYVSGRGSAVY</sequence>
<organism evidence="2">
    <name type="scientific">Tarenaya spinosa</name>
    <dbReference type="NCBI Taxonomy" id="228870"/>
    <lineage>
        <taxon>Eukaryota</taxon>
        <taxon>Viridiplantae</taxon>
        <taxon>Streptophyta</taxon>
        <taxon>Embryophyta</taxon>
        <taxon>Tracheophyta</taxon>
        <taxon>Spermatophyta</taxon>
        <taxon>Magnoliopsida</taxon>
        <taxon>eudicotyledons</taxon>
        <taxon>Gunneridae</taxon>
        <taxon>Pentapetalae</taxon>
        <taxon>rosids</taxon>
        <taxon>malvids</taxon>
        <taxon>Brassicales</taxon>
        <taxon>Cleomaceae</taxon>
        <taxon>New World clade</taxon>
        <taxon>Tarenaya</taxon>
    </lineage>
</organism>
<feature type="region of interest" description="Disordered" evidence="1">
    <location>
        <begin position="67"/>
        <end position="103"/>
    </location>
</feature>
<name>Q1KUM4_9ROSI</name>
<dbReference type="EMBL" id="DQ415922">
    <property type="protein sequence ID" value="ABD96962.1"/>
    <property type="molecule type" value="Genomic_DNA"/>
</dbReference>
<evidence type="ECO:0000256" key="1">
    <source>
        <dbReference type="SAM" id="MobiDB-lite"/>
    </source>
</evidence>